<evidence type="ECO:0000256" key="2">
    <source>
        <dbReference type="ARBA" id="ARBA00023125"/>
    </source>
</evidence>
<gene>
    <name evidence="6" type="ORF">H8S37_09985</name>
</gene>
<comment type="caution">
    <text evidence="6">The sequence shown here is derived from an EMBL/GenBank/DDBJ whole genome shotgun (WGS) entry which is preliminary data.</text>
</comment>
<feature type="domain" description="HTH cro/C1-type" evidence="5">
    <location>
        <begin position="2"/>
        <end position="36"/>
    </location>
</feature>
<dbReference type="InterPro" id="IPR028082">
    <property type="entry name" value="Peripla_BP_I"/>
</dbReference>
<evidence type="ECO:0000313" key="6">
    <source>
        <dbReference type="EMBL" id="MBC5689247.1"/>
    </source>
</evidence>
<dbReference type="PROSITE" id="PS50932">
    <property type="entry name" value="HTH_LACI_2"/>
    <property type="match status" value="1"/>
</dbReference>
<evidence type="ECO:0000256" key="3">
    <source>
        <dbReference type="ARBA" id="ARBA00023163"/>
    </source>
</evidence>
<dbReference type="InterPro" id="IPR000843">
    <property type="entry name" value="HTH_LacI"/>
</dbReference>
<evidence type="ECO:0000313" key="7">
    <source>
        <dbReference type="Proteomes" id="UP000652477"/>
    </source>
</evidence>
<dbReference type="Gene3D" id="1.10.260.40">
    <property type="entry name" value="lambda repressor-like DNA-binding domains"/>
    <property type="match status" value="1"/>
</dbReference>
<dbReference type="PROSITE" id="PS50943">
    <property type="entry name" value="HTH_CROC1"/>
    <property type="match status" value="1"/>
</dbReference>
<dbReference type="RefSeq" id="WP_186875922.1">
    <property type="nucleotide sequence ID" value="NZ_JACOPF010000002.1"/>
</dbReference>
<sequence length="370" mass="42313">MNKRKVTSSDVAERAGVSQAAVSMILNKKYNVSFSKETVQRVENAAEELGYELPKRKTRREVRREKLLVVLCPNLTNPYYVMLLQGIESRATEQGFGLFVCNTQRDLELEERYLKMMPGLNPQGVIYACNPSRCFMHLVEELSGKIPFAIINNQNEKLDVDAVELDNAKLGRLMAKHLLELGHKNVAYIAPPLTVRQKQRSKRVEGFLKEFKDAGLGENVIIKAADEQIDKDIPGIDSEYRIGYDLTKELLREHKNLTAIAGLNDMIAFGILDALYDEKYKVPGDISVMGCDNTLFAKMHKVYLTTIEHFVIYKGMDACDIIMKKMNTRMKRYAEIEPVSIYHVEYEPRIVVRGTTSYPHSKKRKINTRK</sequence>
<dbReference type="CDD" id="cd01392">
    <property type="entry name" value="HTH_LacI"/>
    <property type="match status" value="1"/>
</dbReference>
<evidence type="ECO:0000259" key="4">
    <source>
        <dbReference type="PROSITE" id="PS50932"/>
    </source>
</evidence>
<dbReference type="Pfam" id="PF00532">
    <property type="entry name" value="Peripla_BP_1"/>
    <property type="match status" value="1"/>
</dbReference>
<keyword evidence="2 6" id="KW-0238">DNA-binding</keyword>
<dbReference type="GO" id="GO:0003700">
    <property type="term" value="F:DNA-binding transcription factor activity"/>
    <property type="evidence" value="ECO:0007669"/>
    <property type="project" value="TreeGrafter"/>
</dbReference>
<proteinExistence type="predicted"/>
<dbReference type="PANTHER" id="PTHR30146">
    <property type="entry name" value="LACI-RELATED TRANSCRIPTIONAL REPRESSOR"/>
    <property type="match status" value="1"/>
</dbReference>
<reference evidence="6" key="1">
    <citation type="submission" date="2020-08" db="EMBL/GenBank/DDBJ databases">
        <title>Genome public.</title>
        <authorList>
            <person name="Liu C."/>
            <person name="Sun Q."/>
        </authorList>
    </citation>
    <scope>NUCLEOTIDE SEQUENCE</scope>
    <source>
        <strain evidence="6">NSJ-55</strain>
    </source>
</reference>
<keyword evidence="1" id="KW-0805">Transcription regulation</keyword>
<dbReference type="SUPFAM" id="SSF47413">
    <property type="entry name" value="lambda repressor-like DNA-binding domains"/>
    <property type="match status" value="1"/>
</dbReference>
<dbReference type="Gene3D" id="3.40.50.2300">
    <property type="match status" value="2"/>
</dbReference>
<keyword evidence="7" id="KW-1185">Reference proteome</keyword>
<evidence type="ECO:0000256" key="1">
    <source>
        <dbReference type="ARBA" id="ARBA00023015"/>
    </source>
</evidence>
<protein>
    <submittedName>
        <fullName evidence="6">LacI family DNA-binding transcriptional regulator</fullName>
    </submittedName>
</protein>
<dbReference type="AlphaFoldDB" id="A0A923LJJ3"/>
<dbReference type="InterPro" id="IPR010982">
    <property type="entry name" value="Lambda_DNA-bd_dom_sf"/>
</dbReference>
<organism evidence="6 7">
    <name type="scientific">Mediterraneibacter hominis</name>
    <dbReference type="NCBI Taxonomy" id="2763054"/>
    <lineage>
        <taxon>Bacteria</taxon>
        <taxon>Bacillati</taxon>
        <taxon>Bacillota</taxon>
        <taxon>Clostridia</taxon>
        <taxon>Lachnospirales</taxon>
        <taxon>Lachnospiraceae</taxon>
        <taxon>Mediterraneibacter</taxon>
    </lineage>
</organism>
<dbReference type="InterPro" id="IPR001387">
    <property type="entry name" value="Cro/C1-type_HTH"/>
</dbReference>
<dbReference type="EMBL" id="JACOPF010000002">
    <property type="protein sequence ID" value="MBC5689247.1"/>
    <property type="molecule type" value="Genomic_DNA"/>
</dbReference>
<dbReference type="GO" id="GO:0000976">
    <property type="term" value="F:transcription cis-regulatory region binding"/>
    <property type="evidence" value="ECO:0007669"/>
    <property type="project" value="TreeGrafter"/>
</dbReference>
<dbReference type="SUPFAM" id="SSF53822">
    <property type="entry name" value="Periplasmic binding protein-like I"/>
    <property type="match status" value="1"/>
</dbReference>
<dbReference type="PANTHER" id="PTHR30146:SF109">
    <property type="entry name" value="HTH-TYPE TRANSCRIPTIONAL REGULATOR GALS"/>
    <property type="match status" value="1"/>
</dbReference>
<name>A0A923LJJ3_9FIRM</name>
<dbReference type="Proteomes" id="UP000652477">
    <property type="component" value="Unassembled WGS sequence"/>
</dbReference>
<dbReference type="CDD" id="cd06267">
    <property type="entry name" value="PBP1_LacI_sugar_binding-like"/>
    <property type="match status" value="1"/>
</dbReference>
<evidence type="ECO:0000259" key="5">
    <source>
        <dbReference type="PROSITE" id="PS50943"/>
    </source>
</evidence>
<feature type="domain" description="HTH lacI-type" evidence="4">
    <location>
        <begin position="6"/>
        <end position="64"/>
    </location>
</feature>
<accession>A0A923LJJ3</accession>
<dbReference type="InterPro" id="IPR001761">
    <property type="entry name" value="Peripla_BP/Lac1_sug-bd_dom"/>
</dbReference>
<dbReference type="Pfam" id="PF00356">
    <property type="entry name" value="LacI"/>
    <property type="match status" value="1"/>
</dbReference>
<dbReference type="SMART" id="SM00354">
    <property type="entry name" value="HTH_LACI"/>
    <property type="match status" value="1"/>
</dbReference>
<keyword evidence="3" id="KW-0804">Transcription</keyword>